<reference evidence="9 10" key="1">
    <citation type="journal article" date="2018" name="Nat. Genet.">
        <title>The Rosa genome provides new insights in the design of modern roses.</title>
        <authorList>
            <person name="Bendahmane M."/>
        </authorList>
    </citation>
    <scope>NUCLEOTIDE SEQUENCE [LARGE SCALE GENOMIC DNA]</scope>
    <source>
        <strain evidence="10">cv. Old Blush</strain>
    </source>
</reference>
<evidence type="ECO:0000313" key="10">
    <source>
        <dbReference type="Proteomes" id="UP000238479"/>
    </source>
</evidence>
<dbReference type="OMA" id="RMFFFLE"/>
<gene>
    <name evidence="9" type="ORF">RchiOBHm_Chr4g0411511</name>
</gene>
<accession>A0A2P6QVP1</accession>
<dbReference type="GO" id="GO:0015144">
    <property type="term" value="F:carbohydrate transmembrane transporter activity"/>
    <property type="evidence" value="ECO:0007669"/>
    <property type="project" value="InterPro"/>
</dbReference>
<dbReference type="InterPro" id="IPR020846">
    <property type="entry name" value="MFS_dom"/>
</dbReference>
<sequence>MQLRTIYAPVLFSTLGFGNDAALYSTVITEAINVISTIVSMYSVDKVGRRTLLLEARVQMFMCHVL</sequence>
<evidence type="ECO:0000256" key="2">
    <source>
        <dbReference type="ARBA" id="ARBA00010992"/>
    </source>
</evidence>
<dbReference type="Proteomes" id="UP000238479">
    <property type="component" value="Chromosome 4"/>
</dbReference>
<comment type="caution">
    <text evidence="9">The sequence shown here is derived from an EMBL/GenBank/DDBJ whole genome shotgun (WGS) entry which is preliminary data.</text>
</comment>
<dbReference type="InterPro" id="IPR045262">
    <property type="entry name" value="STP/PLT_plant"/>
</dbReference>
<dbReference type="InterPro" id="IPR005828">
    <property type="entry name" value="MFS_sugar_transport-like"/>
</dbReference>
<evidence type="ECO:0000259" key="8">
    <source>
        <dbReference type="PROSITE" id="PS50850"/>
    </source>
</evidence>
<keyword evidence="3" id="KW-0813">Transport</keyword>
<dbReference type="PROSITE" id="PS00216">
    <property type="entry name" value="SUGAR_TRANSPORT_1"/>
    <property type="match status" value="1"/>
</dbReference>
<dbReference type="PROSITE" id="PS50850">
    <property type="entry name" value="MFS"/>
    <property type="match status" value="1"/>
</dbReference>
<protein>
    <submittedName>
        <fullName evidence="9">Putative major facilitator, sugar transporter, major facilitator superfamily</fullName>
    </submittedName>
</protein>
<dbReference type="GO" id="GO:0016020">
    <property type="term" value="C:membrane"/>
    <property type="evidence" value="ECO:0007669"/>
    <property type="project" value="UniProtKB-SubCell"/>
</dbReference>
<evidence type="ECO:0000256" key="6">
    <source>
        <dbReference type="ARBA" id="ARBA00023136"/>
    </source>
</evidence>
<comment type="subcellular location">
    <subcellularLocation>
        <location evidence="1">Membrane</location>
        <topology evidence="1">Multi-pass membrane protein</topology>
    </subcellularLocation>
</comment>
<keyword evidence="4 7" id="KW-0812">Transmembrane</keyword>
<evidence type="ECO:0000256" key="3">
    <source>
        <dbReference type="ARBA" id="ARBA00022448"/>
    </source>
</evidence>
<dbReference type="PANTHER" id="PTHR23500:SF357">
    <property type="entry name" value="IP12678P"/>
    <property type="match status" value="1"/>
</dbReference>
<evidence type="ECO:0000256" key="7">
    <source>
        <dbReference type="SAM" id="Phobius"/>
    </source>
</evidence>
<dbReference type="STRING" id="74649.A0A2P6QVP1"/>
<name>A0A2P6QVP1_ROSCH</name>
<dbReference type="Gramene" id="PRQ38231">
    <property type="protein sequence ID" value="PRQ38231"/>
    <property type="gene ID" value="RchiOBHm_Chr4g0411511"/>
</dbReference>
<keyword evidence="10" id="KW-1185">Reference proteome</keyword>
<dbReference type="EMBL" id="PDCK01000042">
    <property type="protein sequence ID" value="PRQ38231.1"/>
    <property type="molecule type" value="Genomic_DNA"/>
</dbReference>
<feature type="transmembrane region" description="Helical" evidence="7">
    <location>
        <begin position="21"/>
        <end position="44"/>
    </location>
</feature>
<dbReference type="SUPFAM" id="SSF103473">
    <property type="entry name" value="MFS general substrate transporter"/>
    <property type="match status" value="1"/>
</dbReference>
<evidence type="ECO:0000256" key="1">
    <source>
        <dbReference type="ARBA" id="ARBA00004141"/>
    </source>
</evidence>
<dbReference type="AlphaFoldDB" id="A0A2P6QVP1"/>
<proteinExistence type="inferred from homology"/>
<evidence type="ECO:0000313" key="9">
    <source>
        <dbReference type="EMBL" id="PRQ38231.1"/>
    </source>
</evidence>
<feature type="domain" description="Major facilitator superfamily (MFS) profile" evidence="8">
    <location>
        <begin position="1"/>
        <end position="66"/>
    </location>
</feature>
<keyword evidence="6 7" id="KW-0472">Membrane</keyword>
<comment type="similarity">
    <text evidence="2">Belongs to the major facilitator superfamily. Sugar transporter (TC 2.A.1.1) family.</text>
</comment>
<dbReference type="PANTHER" id="PTHR23500">
    <property type="entry name" value="SOLUTE CARRIER FAMILY 2, FACILITATED GLUCOSE TRANSPORTER"/>
    <property type="match status" value="1"/>
</dbReference>
<organism evidence="9 10">
    <name type="scientific">Rosa chinensis</name>
    <name type="common">China rose</name>
    <dbReference type="NCBI Taxonomy" id="74649"/>
    <lineage>
        <taxon>Eukaryota</taxon>
        <taxon>Viridiplantae</taxon>
        <taxon>Streptophyta</taxon>
        <taxon>Embryophyta</taxon>
        <taxon>Tracheophyta</taxon>
        <taxon>Spermatophyta</taxon>
        <taxon>Magnoliopsida</taxon>
        <taxon>eudicotyledons</taxon>
        <taxon>Gunneridae</taxon>
        <taxon>Pentapetalae</taxon>
        <taxon>rosids</taxon>
        <taxon>fabids</taxon>
        <taxon>Rosales</taxon>
        <taxon>Rosaceae</taxon>
        <taxon>Rosoideae</taxon>
        <taxon>Rosoideae incertae sedis</taxon>
        <taxon>Rosa</taxon>
    </lineage>
</organism>
<keyword evidence="9" id="KW-0762">Sugar transport</keyword>
<evidence type="ECO:0000256" key="4">
    <source>
        <dbReference type="ARBA" id="ARBA00022692"/>
    </source>
</evidence>
<dbReference type="InterPro" id="IPR036259">
    <property type="entry name" value="MFS_trans_sf"/>
</dbReference>
<evidence type="ECO:0000256" key="5">
    <source>
        <dbReference type="ARBA" id="ARBA00022989"/>
    </source>
</evidence>
<dbReference type="Gene3D" id="1.20.1250.20">
    <property type="entry name" value="MFS general substrate transporter like domains"/>
    <property type="match status" value="1"/>
</dbReference>
<keyword evidence="5 7" id="KW-1133">Transmembrane helix</keyword>
<dbReference type="Pfam" id="PF00083">
    <property type="entry name" value="Sugar_tr"/>
    <property type="match status" value="1"/>
</dbReference>
<dbReference type="InterPro" id="IPR005829">
    <property type="entry name" value="Sugar_transporter_CS"/>
</dbReference>